<dbReference type="Proteomes" id="UP000641646">
    <property type="component" value="Unassembled WGS sequence"/>
</dbReference>
<proteinExistence type="predicted"/>
<dbReference type="RefSeq" id="WP_190470331.1">
    <property type="nucleotide sequence ID" value="NZ_JACJPW010000077.1"/>
</dbReference>
<accession>A0A926VID8</accession>
<evidence type="ECO:0000313" key="2">
    <source>
        <dbReference type="Proteomes" id="UP000641646"/>
    </source>
</evidence>
<reference evidence="1" key="2">
    <citation type="submission" date="2020-08" db="EMBL/GenBank/DDBJ databases">
        <authorList>
            <person name="Chen M."/>
            <person name="Teng W."/>
            <person name="Zhao L."/>
            <person name="Hu C."/>
            <person name="Zhou Y."/>
            <person name="Han B."/>
            <person name="Song L."/>
            <person name="Shu W."/>
        </authorList>
    </citation>
    <scope>NUCLEOTIDE SEQUENCE</scope>
    <source>
        <strain evidence="1">FACHB-1375</strain>
    </source>
</reference>
<dbReference type="AlphaFoldDB" id="A0A926VID8"/>
<evidence type="ECO:0000313" key="1">
    <source>
        <dbReference type="EMBL" id="MBD2184275.1"/>
    </source>
</evidence>
<name>A0A926VID8_9CYAN</name>
<keyword evidence="2" id="KW-1185">Reference proteome</keyword>
<comment type="caution">
    <text evidence="1">The sequence shown here is derived from an EMBL/GenBank/DDBJ whole genome shotgun (WGS) entry which is preliminary data.</text>
</comment>
<reference evidence="1" key="1">
    <citation type="journal article" date="2015" name="ISME J.">
        <title>Draft Genome Sequence of Streptomyces incarnatus NRRL8089, which Produces the Nucleoside Antibiotic Sinefungin.</title>
        <authorList>
            <person name="Oshima K."/>
            <person name="Hattori M."/>
            <person name="Shimizu H."/>
            <person name="Fukuda K."/>
            <person name="Nemoto M."/>
            <person name="Inagaki K."/>
            <person name="Tamura T."/>
        </authorList>
    </citation>
    <scope>NUCLEOTIDE SEQUENCE</scope>
    <source>
        <strain evidence="1">FACHB-1375</strain>
    </source>
</reference>
<dbReference type="EMBL" id="JACJPW010000077">
    <property type="protein sequence ID" value="MBD2184275.1"/>
    <property type="molecule type" value="Genomic_DNA"/>
</dbReference>
<protein>
    <submittedName>
        <fullName evidence="1">Uncharacterized protein</fullName>
    </submittedName>
</protein>
<organism evidence="1 2">
    <name type="scientific">Aerosakkonema funiforme FACHB-1375</name>
    <dbReference type="NCBI Taxonomy" id="2949571"/>
    <lineage>
        <taxon>Bacteria</taxon>
        <taxon>Bacillati</taxon>
        <taxon>Cyanobacteriota</taxon>
        <taxon>Cyanophyceae</taxon>
        <taxon>Oscillatoriophycideae</taxon>
        <taxon>Aerosakkonematales</taxon>
        <taxon>Aerosakkonemataceae</taxon>
        <taxon>Aerosakkonema</taxon>
    </lineage>
</organism>
<gene>
    <name evidence="1" type="ORF">H6G03_24940</name>
</gene>
<sequence>MNAVVNNSLLALMLALKDLESPLSEDEESTLSDVAAQLSLDPDAWESDIEPTLMTVIAANPNLNQLYQSAKSQLDNVNGNIPKELIPTQSEVEEIIPPTPEIATRGFAPETDESDFKSNEINNMVISILSNPAPVETTKKLGRFEQLKQFIGAK</sequence>